<proteinExistence type="inferred from homology"/>
<dbReference type="AlphaFoldDB" id="A0A6P7SIW3"/>
<dbReference type="RefSeq" id="XP_036359926.1">
    <property type="nucleotide sequence ID" value="XM_036504033.1"/>
</dbReference>
<feature type="compositionally biased region" description="Polar residues" evidence="2">
    <location>
        <begin position="119"/>
        <end position="133"/>
    </location>
</feature>
<dbReference type="RefSeq" id="XP_029638170.1">
    <property type="nucleotide sequence ID" value="XM_029782310.2"/>
</dbReference>
<feature type="compositionally biased region" description="Basic residues" evidence="2">
    <location>
        <begin position="378"/>
        <end position="405"/>
    </location>
</feature>
<name>A0A6P7SIW3_9MOLL</name>
<feature type="compositionally biased region" description="Low complexity" evidence="2">
    <location>
        <begin position="638"/>
        <end position="653"/>
    </location>
</feature>
<feature type="compositionally biased region" description="Basic residues" evidence="2">
    <location>
        <begin position="342"/>
        <end position="352"/>
    </location>
</feature>
<dbReference type="InterPro" id="IPR005026">
    <property type="entry name" value="SAPAP"/>
</dbReference>
<dbReference type="PANTHER" id="PTHR12353">
    <property type="entry name" value="DISKS LARGE-ASSOCIATED PROTEIN DAP SAP90/PSD-95-ASSOCIATED PROTEIN"/>
    <property type="match status" value="1"/>
</dbReference>
<organism evidence="3 5">
    <name type="scientific">Octopus sinensis</name>
    <name type="common">East Asian common octopus</name>
    <dbReference type="NCBI Taxonomy" id="2607531"/>
    <lineage>
        <taxon>Eukaryota</taxon>
        <taxon>Metazoa</taxon>
        <taxon>Spiralia</taxon>
        <taxon>Lophotrochozoa</taxon>
        <taxon>Mollusca</taxon>
        <taxon>Cephalopoda</taxon>
        <taxon>Coleoidea</taxon>
        <taxon>Octopodiformes</taxon>
        <taxon>Octopoda</taxon>
        <taxon>Incirrata</taxon>
        <taxon>Octopodidae</taxon>
        <taxon>Octopus</taxon>
    </lineage>
</organism>
<feature type="region of interest" description="Disordered" evidence="2">
    <location>
        <begin position="1"/>
        <end position="46"/>
    </location>
</feature>
<dbReference type="RefSeq" id="XP_029638169.1">
    <property type="nucleotide sequence ID" value="XM_029782309.2"/>
</dbReference>
<feature type="compositionally biased region" description="Basic and acidic residues" evidence="2">
    <location>
        <begin position="103"/>
        <end position="116"/>
    </location>
</feature>
<feature type="region of interest" description="Disordered" evidence="2">
    <location>
        <begin position="81"/>
        <end position="171"/>
    </location>
</feature>
<feature type="region of interest" description="Disordered" evidence="2">
    <location>
        <begin position="185"/>
        <end position="230"/>
    </location>
</feature>
<keyword evidence="3" id="KW-1185">Reference proteome</keyword>
<dbReference type="GO" id="GO:0099572">
    <property type="term" value="C:postsynaptic specialization"/>
    <property type="evidence" value="ECO:0007669"/>
    <property type="project" value="TreeGrafter"/>
</dbReference>
<feature type="compositionally biased region" description="Basic residues" evidence="2">
    <location>
        <begin position="93"/>
        <end position="102"/>
    </location>
</feature>
<feature type="region of interest" description="Disordered" evidence="2">
    <location>
        <begin position="831"/>
        <end position="923"/>
    </location>
</feature>
<dbReference type="GO" id="GO:0060090">
    <property type="term" value="F:molecular adaptor activity"/>
    <property type="evidence" value="ECO:0007669"/>
    <property type="project" value="TreeGrafter"/>
</dbReference>
<evidence type="ECO:0000313" key="5">
    <source>
        <dbReference type="RefSeq" id="XP_029638170.1"/>
    </source>
</evidence>
<feature type="compositionally biased region" description="Polar residues" evidence="2">
    <location>
        <begin position="354"/>
        <end position="372"/>
    </location>
</feature>
<feature type="region of interest" description="Disordered" evidence="2">
    <location>
        <begin position="457"/>
        <end position="498"/>
    </location>
</feature>
<feature type="compositionally biased region" description="Basic and acidic residues" evidence="2">
    <location>
        <begin position="894"/>
        <end position="918"/>
    </location>
</feature>
<reference evidence="4 5" key="1">
    <citation type="submission" date="2025-08" db="UniProtKB">
        <authorList>
            <consortium name="RefSeq"/>
        </authorList>
    </citation>
    <scope>IDENTIFICATION</scope>
</reference>
<evidence type="ECO:0000313" key="3">
    <source>
        <dbReference type="Proteomes" id="UP000515154"/>
    </source>
</evidence>
<feature type="compositionally biased region" description="Polar residues" evidence="2">
    <location>
        <begin position="459"/>
        <end position="493"/>
    </location>
</feature>
<dbReference type="GO" id="GO:0023052">
    <property type="term" value="P:signaling"/>
    <property type="evidence" value="ECO:0007669"/>
    <property type="project" value="InterPro"/>
</dbReference>
<dbReference type="KEGG" id="osn:115213367"/>
<sequence>MASSGPPSVLDRRSPHPDSKLVVDRITRRRSPVRANKGPCNDEVHSRIAQPYRTSFSAVVSLPRVRKTSNEVLAANLALERSRSDQGSVSSKSSRRGISPRHVRYDDNVQVRHSDTEDSLMTSLSGQESSYSPLESPRDSSDILSPISAMSSESDKSCPQLIVPSTGTLTNKPIHQETLRGIRKGCENNTLHPGDRLTPNNSVSFLPSESSVHGGDSGVSTDVDSQREKTSKLNINKDYVYDRTISYRMAIQAQYSDEVKRLAEAKVVEKAPEEEAEVSNPELKKSEVCAQSSLPSSQSNDSQKSTSQGAEPKRNDAHFLSHAKKSLSTSMGNFFRRLSPNVRRRTKHHKRNSSTEGSAQSLNTSDSCSIESDPSGHPVHRSNSKSRRSFMKFFGKIHHRNKSHSLRSVGDRKPSKDDLECSQSQDIKQFDPSTQRILKSIEQNSMSDKTIYQKFKAKQPSNHTADAGNKSQAVRPLQATSKTLNNSPSGANQKNKENELKAMSLPLKPSLAEENELEANVSPQSNASTAGAASSVYATSSLSDQNQSIDDFSLAVHTPGSEGTFATSPGSHTNNAAKTHLINNDSPGSLDLGSQSAPDSFIDIPSRKPSYLKLSCSVSGYGKYSVYSSYKDIERRSPFSSSSSLKAESRSTSCEMPAIQSDNKEVTKSVDDSPSKDKELKADMDGSVPASSNGIDGIPESSVINITSTESSHVDGDYFLKLTLKEEEKLSKLCAETANDLDKHHLPDDVSGKIRAAIGKANLLQNKKFKQFRELCQNYMTPVSSEEDHPTKLEDLQGFWEMVQIQIDDVYDMFAEIDLLRQNGWKEVHFESRRSSSSSQKSASVNSTPSHTPGNHITNSLPPKISPDGHLMVMDATGLKRKAMKGTPDSSPESSEKARQAAKARQDARRKMLADKRAAMRKLSNASANQEVEIFISDK</sequence>
<comment type="similarity">
    <text evidence="1">Belongs to the SAPAP family.</text>
</comment>
<feature type="compositionally biased region" description="Basic and acidic residues" evidence="2">
    <location>
        <begin position="10"/>
        <end position="26"/>
    </location>
</feature>
<evidence type="ECO:0000313" key="7">
    <source>
        <dbReference type="RefSeq" id="XP_036359927.1"/>
    </source>
</evidence>
<feature type="region of interest" description="Disordered" evidence="2">
    <location>
        <begin position="637"/>
        <end position="696"/>
    </location>
</feature>
<dbReference type="Pfam" id="PF03359">
    <property type="entry name" value="GKAP"/>
    <property type="match status" value="1"/>
</dbReference>
<dbReference type="Proteomes" id="UP000515154">
    <property type="component" value="Linkage group LG6"/>
</dbReference>
<dbReference type="RefSeq" id="XP_036359927.1">
    <property type="nucleotide sequence ID" value="XM_036504034.1"/>
</dbReference>
<feature type="compositionally biased region" description="Low complexity" evidence="2">
    <location>
        <begin position="835"/>
        <end position="847"/>
    </location>
</feature>
<feature type="region of interest" description="Disordered" evidence="2">
    <location>
        <begin position="330"/>
        <end position="426"/>
    </location>
</feature>
<accession>A0A6P7SIW3</accession>
<protein>
    <submittedName>
        <fullName evidence="4 5">Disks large-associated protein 1 isoform X1</fullName>
    </submittedName>
</protein>
<dbReference type="GO" id="GO:0098978">
    <property type="term" value="C:glutamatergic synapse"/>
    <property type="evidence" value="ECO:0007669"/>
    <property type="project" value="TreeGrafter"/>
</dbReference>
<feature type="region of interest" description="Disordered" evidence="2">
    <location>
        <begin position="269"/>
        <end position="316"/>
    </location>
</feature>
<feature type="compositionally biased region" description="Polar residues" evidence="2">
    <location>
        <begin position="564"/>
        <end position="594"/>
    </location>
</feature>
<evidence type="ECO:0000313" key="6">
    <source>
        <dbReference type="RefSeq" id="XP_036359926.1"/>
    </source>
</evidence>
<gene>
    <name evidence="4 5 6 7" type="primary">LOC115213367</name>
</gene>
<feature type="region of interest" description="Disordered" evidence="2">
    <location>
        <begin position="560"/>
        <end position="594"/>
    </location>
</feature>
<feature type="compositionally biased region" description="Polar residues" evidence="2">
    <location>
        <begin position="848"/>
        <end position="861"/>
    </location>
</feature>
<feature type="compositionally biased region" description="Low complexity" evidence="2">
    <location>
        <begin position="291"/>
        <end position="308"/>
    </location>
</feature>
<dbReference type="PANTHER" id="PTHR12353:SF31">
    <property type="entry name" value="LD44824P"/>
    <property type="match status" value="1"/>
</dbReference>
<evidence type="ECO:0000256" key="2">
    <source>
        <dbReference type="SAM" id="MobiDB-lite"/>
    </source>
</evidence>
<evidence type="ECO:0000256" key="1">
    <source>
        <dbReference type="ARBA" id="ARBA00008839"/>
    </source>
</evidence>
<feature type="compositionally biased region" description="Polar residues" evidence="2">
    <location>
        <begin position="198"/>
        <end position="211"/>
    </location>
</feature>
<evidence type="ECO:0000313" key="4">
    <source>
        <dbReference type="RefSeq" id="XP_029638169.1"/>
    </source>
</evidence>
<feature type="compositionally biased region" description="Basic and acidic residues" evidence="2">
    <location>
        <begin position="662"/>
        <end position="684"/>
    </location>
</feature>
<feature type="compositionally biased region" description="Basic and acidic residues" evidence="2">
    <location>
        <begin position="409"/>
        <end position="419"/>
    </location>
</feature>